<gene>
    <name evidence="1" type="ORF">DPMN_125301</name>
</gene>
<name>A0A9D4GXX8_DREPO</name>
<dbReference type="Proteomes" id="UP000828390">
    <property type="component" value="Unassembled WGS sequence"/>
</dbReference>
<dbReference type="AlphaFoldDB" id="A0A9D4GXX8"/>
<evidence type="ECO:0000313" key="2">
    <source>
        <dbReference type="Proteomes" id="UP000828390"/>
    </source>
</evidence>
<sequence>MAEPVIDRELAVIGKTYKELTILDVRLISCLSGFFKSPILIISSKMNVTLEECSIKRGLACVLALDILMFDLSAKGRLTFVLVLEMSVFELSVCDELFFE</sequence>
<organism evidence="1 2">
    <name type="scientific">Dreissena polymorpha</name>
    <name type="common">Zebra mussel</name>
    <name type="synonym">Mytilus polymorpha</name>
    <dbReference type="NCBI Taxonomy" id="45954"/>
    <lineage>
        <taxon>Eukaryota</taxon>
        <taxon>Metazoa</taxon>
        <taxon>Spiralia</taxon>
        <taxon>Lophotrochozoa</taxon>
        <taxon>Mollusca</taxon>
        <taxon>Bivalvia</taxon>
        <taxon>Autobranchia</taxon>
        <taxon>Heteroconchia</taxon>
        <taxon>Euheterodonta</taxon>
        <taxon>Imparidentia</taxon>
        <taxon>Neoheterodontei</taxon>
        <taxon>Myida</taxon>
        <taxon>Dreissenoidea</taxon>
        <taxon>Dreissenidae</taxon>
        <taxon>Dreissena</taxon>
    </lineage>
</organism>
<protein>
    <submittedName>
        <fullName evidence="1">Uncharacterized protein</fullName>
    </submittedName>
</protein>
<dbReference type="EMBL" id="JAIWYP010000005">
    <property type="protein sequence ID" value="KAH3823496.1"/>
    <property type="molecule type" value="Genomic_DNA"/>
</dbReference>
<proteinExistence type="predicted"/>
<evidence type="ECO:0000313" key="1">
    <source>
        <dbReference type="EMBL" id="KAH3823496.1"/>
    </source>
</evidence>
<comment type="caution">
    <text evidence="1">The sequence shown here is derived from an EMBL/GenBank/DDBJ whole genome shotgun (WGS) entry which is preliminary data.</text>
</comment>
<keyword evidence="2" id="KW-1185">Reference proteome</keyword>
<accession>A0A9D4GXX8</accession>
<reference evidence="1" key="2">
    <citation type="submission" date="2020-11" db="EMBL/GenBank/DDBJ databases">
        <authorList>
            <person name="McCartney M.A."/>
            <person name="Auch B."/>
            <person name="Kono T."/>
            <person name="Mallez S."/>
            <person name="Becker A."/>
            <person name="Gohl D.M."/>
            <person name="Silverstein K.A.T."/>
            <person name="Koren S."/>
            <person name="Bechman K.B."/>
            <person name="Herman A."/>
            <person name="Abrahante J.E."/>
            <person name="Garbe J."/>
        </authorList>
    </citation>
    <scope>NUCLEOTIDE SEQUENCE</scope>
    <source>
        <strain evidence="1">Duluth1</strain>
        <tissue evidence="1">Whole animal</tissue>
    </source>
</reference>
<reference evidence="1" key="1">
    <citation type="journal article" date="2019" name="bioRxiv">
        <title>The Genome of the Zebra Mussel, Dreissena polymorpha: A Resource for Invasive Species Research.</title>
        <authorList>
            <person name="McCartney M.A."/>
            <person name="Auch B."/>
            <person name="Kono T."/>
            <person name="Mallez S."/>
            <person name="Zhang Y."/>
            <person name="Obille A."/>
            <person name="Becker A."/>
            <person name="Abrahante J.E."/>
            <person name="Garbe J."/>
            <person name="Badalamenti J.P."/>
            <person name="Herman A."/>
            <person name="Mangelson H."/>
            <person name="Liachko I."/>
            <person name="Sullivan S."/>
            <person name="Sone E.D."/>
            <person name="Koren S."/>
            <person name="Silverstein K.A.T."/>
            <person name="Beckman K.B."/>
            <person name="Gohl D.M."/>
        </authorList>
    </citation>
    <scope>NUCLEOTIDE SEQUENCE</scope>
    <source>
        <strain evidence="1">Duluth1</strain>
        <tissue evidence="1">Whole animal</tissue>
    </source>
</reference>